<evidence type="ECO:0000313" key="3">
    <source>
        <dbReference type="Proteomes" id="UP001141552"/>
    </source>
</evidence>
<keyword evidence="3" id="KW-1185">Reference proteome</keyword>
<reference evidence="2" key="1">
    <citation type="submission" date="2022-02" db="EMBL/GenBank/DDBJ databases">
        <authorList>
            <person name="Henning P.M."/>
            <person name="McCubbin A.G."/>
            <person name="Shore J.S."/>
        </authorList>
    </citation>
    <scope>NUCLEOTIDE SEQUENCE</scope>
    <source>
        <strain evidence="2">F60SS</strain>
        <tissue evidence="2">Leaves</tissue>
    </source>
</reference>
<name>A0A9Q0FIL9_9ROSI</name>
<dbReference type="EMBL" id="JAKUCV010005190">
    <property type="protein sequence ID" value="KAJ4832136.1"/>
    <property type="molecule type" value="Genomic_DNA"/>
</dbReference>
<proteinExistence type="predicted"/>
<reference evidence="2" key="2">
    <citation type="journal article" date="2023" name="Plants (Basel)">
        <title>Annotation of the Turnera subulata (Passifloraceae) Draft Genome Reveals the S-Locus Evolved after the Divergence of Turneroideae from Passifloroideae in a Stepwise Manner.</title>
        <authorList>
            <person name="Henning P.M."/>
            <person name="Roalson E.H."/>
            <person name="Mir W."/>
            <person name="McCubbin A.G."/>
            <person name="Shore J.S."/>
        </authorList>
    </citation>
    <scope>NUCLEOTIDE SEQUENCE</scope>
    <source>
        <strain evidence="2">F60SS</strain>
    </source>
</reference>
<organism evidence="2 3">
    <name type="scientific">Turnera subulata</name>
    <dbReference type="NCBI Taxonomy" id="218843"/>
    <lineage>
        <taxon>Eukaryota</taxon>
        <taxon>Viridiplantae</taxon>
        <taxon>Streptophyta</taxon>
        <taxon>Embryophyta</taxon>
        <taxon>Tracheophyta</taxon>
        <taxon>Spermatophyta</taxon>
        <taxon>Magnoliopsida</taxon>
        <taxon>eudicotyledons</taxon>
        <taxon>Gunneridae</taxon>
        <taxon>Pentapetalae</taxon>
        <taxon>rosids</taxon>
        <taxon>fabids</taxon>
        <taxon>Malpighiales</taxon>
        <taxon>Passifloraceae</taxon>
        <taxon>Turnera</taxon>
    </lineage>
</organism>
<evidence type="ECO:0008006" key="4">
    <source>
        <dbReference type="Google" id="ProtNLM"/>
    </source>
</evidence>
<evidence type="ECO:0000313" key="2">
    <source>
        <dbReference type="EMBL" id="KAJ4832136.1"/>
    </source>
</evidence>
<protein>
    <recommendedName>
        <fullName evidence="4">BZIP domain-containing protein</fullName>
    </recommendedName>
</protein>
<comment type="caution">
    <text evidence="2">The sequence shown here is derived from an EMBL/GenBank/DDBJ whole genome shotgun (WGS) entry which is preliminary data.</text>
</comment>
<feature type="compositionally biased region" description="Basic and acidic residues" evidence="1">
    <location>
        <begin position="11"/>
        <end position="22"/>
    </location>
</feature>
<sequence length="59" mass="6706">MGSLEVMTPDKPSKSSQDKYEELETEVRKIKAQNSKLVEEIRSLSEECGKLNGENYSIK</sequence>
<dbReference type="AlphaFoldDB" id="A0A9Q0FIL9"/>
<gene>
    <name evidence="2" type="ORF">Tsubulata_043662</name>
</gene>
<dbReference type="Proteomes" id="UP001141552">
    <property type="component" value="Unassembled WGS sequence"/>
</dbReference>
<evidence type="ECO:0000256" key="1">
    <source>
        <dbReference type="SAM" id="MobiDB-lite"/>
    </source>
</evidence>
<feature type="region of interest" description="Disordered" evidence="1">
    <location>
        <begin position="1"/>
        <end position="22"/>
    </location>
</feature>
<dbReference type="OrthoDB" id="10255522at2759"/>
<accession>A0A9Q0FIL9</accession>
<feature type="non-terminal residue" evidence="2">
    <location>
        <position position="1"/>
    </location>
</feature>